<evidence type="ECO:0000313" key="3">
    <source>
        <dbReference type="EMBL" id="MDQ0463189.1"/>
    </source>
</evidence>
<evidence type="ECO:0000259" key="2">
    <source>
        <dbReference type="Pfam" id="PF17482"/>
    </source>
</evidence>
<dbReference type="RefSeq" id="WP_307346639.1">
    <property type="nucleotide sequence ID" value="NZ_JAUSVS010000001.1"/>
</dbReference>
<comment type="similarity">
    <text evidence="1">Belongs to the myoviridae tail sheath protein family.</text>
</comment>
<dbReference type="Proteomes" id="UP001228905">
    <property type="component" value="Unassembled WGS sequence"/>
</dbReference>
<feature type="domain" description="Tail sheath protein C-terminal" evidence="2">
    <location>
        <begin position="280"/>
        <end position="382"/>
    </location>
</feature>
<dbReference type="PANTHER" id="PTHR35861:SF1">
    <property type="entry name" value="PHAGE TAIL SHEATH PROTEIN"/>
    <property type="match status" value="1"/>
</dbReference>
<evidence type="ECO:0000313" key="4">
    <source>
        <dbReference type="Proteomes" id="UP001228905"/>
    </source>
</evidence>
<evidence type="ECO:0000256" key="1">
    <source>
        <dbReference type="ARBA" id="ARBA00008005"/>
    </source>
</evidence>
<accession>A0ABU0IMJ3</accession>
<gene>
    <name evidence="3" type="ORF">QO010_000937</name>
</gene>
<keyword evidence="4" id="KW-1185">Reference proteome</keyword>
<dbReference type="Pfam" id="PF17482">
    <property type="entry name" value="Phage_sheath_1C"/>
    <property type="match status" value="1"/>
</dbReference>
<comment type="caution">
    <text evidence="3">The sequence shown here is derived from an EMBL/GenBank/DDBJ whole genome shotgun (WGS) entry which is preliminary data.</text>
</comment>
<dbReference type="EMBL" id="JAUSVS010000001">
    <property type="protein sequence ID" value="MDQ0463189.1"/>
    <property type="molecule type" value="Genomic_DNA"/>
</dbReference>
<proteinExistence type="inferred from homology"/>
<dbReference type="Gene3D" id="3.40.50.11780">
    <property type="match status" value="1"/>
</dbReference>
<name>A0ABU0IMJ3_9CAUL</name>
<dbReference type="PANTHER" id="PTHR35861">
    <property type="match status" value="1"/>
</dbReference>
<reference evidence="3 4" key="1">
    <citation type="submission" date="2023-07" db="EMBL/GenBank/DDBJ databases">
        <title>Genomic Encyclopedia of Type Strains, Phase IV (KMG-IV): sequencing the most valuable type-strain genomes for metagenomic binning, comparative biology and taxonomic classification.</title>
        <authorList>
            <person name="Goeker M."/>
        </authorList>
    </citation>
    <scope>NUCLEOTIDE SEQUENCE [LARGE SCALE GENOMIC DNA]</scope>
    <source>
        <strain evidence="3 4">DSM 18695</strain>
    </source>
</reference>
<protein>
    <submittedName>
        <fullName evidence="3">Phage tail sheath protein FI</fullName>
    </submittedName>
</protein>
<organism evidence="3 4">
    <name type="scientific">Caulobacter ginsengisoli</name>
    <dbReference type="NCBI Taxonomy" id="400775"/>
    <lineage>
        <taxon>Bacteria</taxon>
        <taxon>Pseudomonadati</taxon>
        <taxon>Pseudomonadota</taxon>
        <taxon>Alphaproteobacteria</taxon>
        <taxon>Caulobacterales</taxon>
        <taxon>Caulobacteraceae</taxon>
        <taxon>Caulobacter</taxon>
    </lineage>
</organism>
<dbReference type="InterPro" id="IPR052042">
    <property type="entry name" value="Tail_sheath_structural"/>
</dbReference>
<dbReference type="InterPro" id="IPR020287">
    <property type="entry name" value="Tail_sheath_C"/>
</dbReference>
<sequence>MSEVTMPGVYVQELPSGIGPVVPAPTNITAFVGRTQTGAAGSAATVTGIADYFSQLGPVSADLPLSLAVRDYFNNGGGVAIVLSVGSPTAPLSDAEWLAAVNGLGAAPQFNILALSPDVPGEDVPSTVTMAAVAQCAALGATAILGPLASWQVAFEAQTLDTISVDNLGPLPLSSRQAAAVYFPNLLVPDPQTTQPIAASPVGAVAGVWVSTTVENGVWVAPAGVNHGLIGADGLTAALTDANDLTLTGAGVNALRSMVNYGLVIWGAKTLTGVAGSMDPWRYIQIRRTLIYIEQSLKGSLNWVAFQPNNARLWPIITQVVSQFLTTIWQSGGMFGGTQAEAFSVICDASNNTPADMAAGVVNVQIQVALLAPAEFQVIQLQFEAAAT</sequence>